<dbReference type="Proteomes" id="UP000598174">
    <property type="component" value="Unassembled WGS sequence"/>
</dbReference>
<gene>
    <name evidence="1" type="ORF">Afe05nite_46580</name>
</gene>
<evidence type="ECO:0008006" key="3">
    <source>
        <dbReference type="Google" id="ProtNLM"/>
    </source>
</evidence>
<organism evidence="1 2">
    <name type="scientific">Paractinoplanes ferrugineus</name>
    <dbReference type="NCBI Taxonomy" id="113564"/>
    <lineage>
        <taxon>Bacteria</taxon>
        <taxon>Bacillati</taxon>
        <taxon>Actinomycetota</taxon>
        <taxon>Actinomycetes</taxon>
        <taxon>Micromonosporales</taxon>
        <taxon>Micromonosporaceae</taxon>
        <taxon>Paractinoplanes</taxon>
    </lineage>
</organism>
<comment type="caution">
    <text evidence="1">The sequence shown here is derived from an EMBL/GenBank/DDBJ whole genome shotgun (WGS) entry which is preliminary data.</text>
</comment>
<reference evidence="1" key="1">
    <citation type="submission" date="2021-01" db="EMBL/GenBank/DDBJ databases">
        <title>Whole genome shotgun sequence of Actinoplanes ferrugineus NBRC 15555.</title>
        <authorList>
            <person name="Komaki H."/>
            <person name="Tamura T."/>
        </authorList>
    </citation>
    <scope>NUCLEOTIDE SEQUENCE</scope>
    <source>
        <strain evidence="1">NBRC 15555</strain>
    </source>
</reference>
<dbReference type="Pfam" id="PF10604">
    <property type="entry name" value="Polyketide_cyc2"/>
    <property type="match status" value="1"/>
</dbReference>
<accession>A0A919J2P0</accession>
<dbReference type="InterPro" id="IPR019587">
    <property type="entry name" value="Polyketide_cyclase/dehydratase"/>
</dbReference>
<dbReference type="SUPFAM" id="SSF55961">
    <property type="entry name" value="Bet v1-like"/>
    <property type="match status" value="1"/>
</dbReference>
<dbReference type="AlphaFoldDB" id="A0A919J2P0"/>
<evidence type="ECO:0000313" key="2">
    <source>
        <dbReference type="Proteomes" id="UP000598174"/>
    </source>
</evidence>
<keyword evidence="2" id="KW-1185">Reference proteome</keyword>
<proteinExistence type="predicted"/>
<dbReference type="InterPro" id="IPR023393">
    <property type="entry name" value="START-like_dom_sf"/>
</dbReference>
<evidence type="ECO:0000313" key="1">
    <source>
        <dbReference type="EMBL" id="GIE12818.1"/>
    </source>
</evidence>
<dbReference type="EMBL" id="BOMM01000042">
    <property type="protein sequence ID" value="GIE12818.1"/>
    <property type="molecule type" value="Genomic_DNA"/>
</dbReference>
<protein>
    <recommendedName>
        <fullName evidence="3">Polyketide cyclase/dehydrase/lipid transport protein</fullName>
    </recommendedName>
</protein>
<name>A0A919J2P0_9ACTN</name>
<sequence length="127" mass="13791">MRSVVVCGPRGDEDVWDRYVRPARWPEWSPQIRSVDYPAETLAASTSGIVHGPAGLRVEFEVLDVVEQAAVRSWSWSVSAAGLRMHLRHTVEAAGTGTKTGLTVSGFAPAVLGYLPIARLALHRLVS</sequence>
<dbReference type="Gene3D" id="3.30.530.20">
    <property type="match status" value="1"/>
</dbReference>